<evidence type="ECO:0000256" key="5">
    <source>
        <dbReference type="ARBA" id="ARBA00023180"/>
    </source>
</evidence>
<feature type="active site" description="Charge relay system" evidence="7">
    <location>
        <position position="355"/>
    </location>
</feature>
<evidence type="ECO:0000256" key="6">
    <source>
        <dbReference type="ARBA" id="ARBA00048484"/>
    </source>
</evidence>
<keyword evidence="2" id="KW-0719">Serine esterase</keyword>
<feature type="active site" description="Charge relay system" evidence="7">
    <location>
        <position position="469"/>
    </location>
</feature>
<dbReference type="PROSITE" id="PS00122">
    <property type="entry name" value="CARBOXYLESTERASE_B_1"/>
    <property type="match status" value="1"/>
</dbReference>
<feature type="domain" description="Carboxylesterase type B" evidence="10">
    <location>
        <begin position="288"/>
        <end position="513"/>
    </location>
</feature>
<evidence type="ECO:0000259" key="10">
    <source>
        <dbReference type="Pfam" id="PF00135"/>
    </source>
</evidence>
<dbReference type="SUPFAM" id="SSF53474">
    <property type="entry name" value="alpha/beta-Hydrolases"/>
    <property type="match status" value="1"/>
</dbReference>
<keyword evidence="5" id="KW-0325">Glycoprotein</keyword>
<proteinExistence type="inferred from homology"/>
<dbReference type="GO" id="GO:0005886">
    <property type="term" value="C:plasma membrane"/>
    <property type="evidence" value="ECO:0007669"/>
    <property type="project" value="TreeGrafter"/>
</dbReference>
<feature type="chain" id="PRO_5011819497" description="Carboxylic ester hydrolase" evidence="8">
    <location>
        <begin position="27"/>
        <end position="680"/>
    </location>
</feature>
<gene>
    <name evidence="11" type="ORF">Fcan01_18244</name>
</gene>
<dbReference type="Proteomes" id="UP000198287">
    <property type="component" value="Unassembled WGS sequence"/>
</dbReference>
<dbReference type="InterPro" id="IPR000997">
    <property type="entry name" value="Cholinesterase"/>
</dbReference>
<feature type="region of interest" description="Disordered" evidence="9">
    <location>
        <begin position="42"/>
        <end position="71"/>
    </location>
</feature>
<feature type="active site" description="Acyl-ester intermediate" evidence="7">
    <location>
        <position position="272"/>
    </location>
</feature>
<keyword evidence="12" id="KW-1185">Reference proteome</keyword>
<dbReference type="PRINTS" id="PR00878">
    <property type="entry name" value="CHOLNESTRASE"/>
</dbReference>
<dbReference type="EMBL" id="LNIX01000014">
    <property type="protein sequence ID" value="OXA46739.1"/>
    <property type="molecule type" value="Genomic_DNA"/>
</dbReference>
<evidence type="ECO:0000256" key="7">
    <source>
        <dbReference type="PIRSR" id="PIRSR600997-1"/>
    </source>
</evidence>
<evidence type="ECO:0000256" key="1">
    <source>
        <dbReference type="ARBA" id="ARBA00005964"/>
    </source>
</evidence>
<keyword evidence="4" id="KW-1015">Disulfide bond</keyword>
<feature type="signal peptide" evidence="8">
    <location>
        <begin position="1"/>
        <end position="26"/>
    </location>
</feature>
<evidence type="ECO:0000256" key="4">
    <source>
        <dbReference type="ARBA" id="ARBA00023157"/>
    </source>
</evidence>
<dbReference type="GO" id="GO:0003990">
    <property type="term" value="F:acetylcholinesterase activity"/>
    <property type="evidence" value="ECO:0007669"/>
    <property type="project" value="UniProtKB-EC"/>
</dbReference>
<dbReference type="InterPro" id="IPR029058">
    <property type="entry name" value="AB_hydrolase_fold"/>
</dbReference>
<evidence type="ECO:0000313" key="11">
    <source>
        <dbReference type="EMBL" id="OXA46739.1"/>
    </source>
</evidence>
<feature type="compositionally biased region" description="Basic and acidic residues" evidence="9">
    <location>
        <begin position="52"/>
        <end position="61"/>
    </location>
</feature>
<keyword evidence="3 8" id="KW-0378">Hydrolase</keyword>
<dbReference type="Gene3D" id="3.40.50.1820">
    <property type="entry name" value="alpha/beta hydrolase"/>
    <property type="match status" value="2"/>
</dbReference>
<dbReference type="EC" id="3.1.1.-" evidence="8"/>
<evidence type="ECO:0000256" key="8">
    <source>
        <dbReference type="RuleBase" id="RU361235"/>
    </source>
</evidence>
<evidence type="ECO:0000256" key="9">
    <source>
        <dbReference type="SAM" id="MobiDB-lite"/>
    </source>
</evidence>
<dbReference type="GO" id="GO:0005615">
    <property type="term" value="C:extracellular space"/>
    <property type="evidence" value="ECO:0007669"/>
    <property type="project" value="TreeGrafter"/>
</dbReference>
<comment type="similarity">
    <text evidence="1 8">Belongs to the type-B carboxylesterase/lipase family.</text>
</comment>
<evidence type="ECO:0000313" key="12">
    <source>
        <dbReference type="Proteomes" id="UP000198287"/>
    </source>
</evidence>
<evidence type="ECO:0000256" key="2">
    <source>
        <dbReference type="ARBA" id="ARBA00022487"/>
    </source>
</evidence>
<dbReference type="Pfam" id="PF00135">
    <property type="entry name" value="COesterase"/>
    <property type="match status" value="2"/>
</dbReference>
<dbReference type="OMA" id="THWEDVE"/>
<feature type="domain" description="Carboxylesterase type B" evidence="10">
    <location>
        <begin position="71"/>
        <end position="274"/>
    </location>
</feature>
<reference evidence="11 12" key="1">
    <citation type="submission" date="2015-12" db="EMBL/GenBank/DDBJ databases">
        <title>The genome of Folsomia candida.</title>
        <authorList>
            <person name="Faddeeva A."/>
            <person name="Derks M.F."/>
            <person name="Anvar Y."/>
            <person name="Smit S."/>
            <person name="Van Straalen N."/>
            <person name="Roelofs D."/>
        </authorList>
    </citation>
    <scope>NUCLEOTIDE SEQUENCE [LARGE SCALE GENOMIC DNA]</scope>
    <source>
        <strain evidence="11 12">VU population</strain>
        <tissue evidence="11">Whole body</tissue>
    </source>
</reference>
<keyword evidence="8" id="KW-0732">Signal</keyword>
<accession>A0A226DNF7</accession>
<dbReference type="InterPro" id="IPR019826">
    <property type="entry name" value="Carboxylesterase_B_AS"/>
</dbReference>
<dbReference type="AlphaFoldDB" id="A0A226DNF7"/>
<organism evidence="11 12">
    <name type="scientific">Folsomia candida</name>
    <name type="common">Springtail</name>
    <dbReference type="NCBI Taxonomy" id="158441"/>
    <lineage>
        <taxon>Eukaryota</taxon>
        <taxon>Metazoa</taxon>
        <taxon>Ecdysozoa</taxon>
        <taxon>Arthropoda</taxon>
        <taxon>Hexapoda</taxon>
        <taxon>Collembola</taxon>
        <taxon>Entomobryomorpha</taxon>
        <taxon>Isotomoidea</taxon>
        <taxon>Isotomidae</taxon>
        <taxon>Proisotominae</taxon>
        <taxon>Folsomia</taxon>
    </lineage>
</organism>
<sequence length="680" mass="75564">MHLIPAMVSFLALVVAACVLLVDVDAAPQQHTYDTFIKTNLSRNHHPSRHNNMNDHPDHAHRTGPHRHMSSTVMTTTGALRGLKKTVLEKDVHLFYGVPFAKPPLGPLRFKKPVPIEPWNGTLNAIHQPDTCYQEVFVAFPGFRGEVTWTPNTNISENCLYMNIWAPKHPAKKHGDPNKRKMPILVWIYGGGYVSGTATLDIYNADILAAENNVIVVVPQYRVGAFGFLYFGQEEAPGNMGLYDQTVAMQWIKDNAASFGGDPNSITVFGESAGIHLRTKFYVILGFNTVQKIECLRDLPAAVISKTQWNSYAKILQFFSAPTIDGEFIPRDPMEMLAKGDFKKVPLLIGSNHDEGTYFILYDFIEQFTKEGPNCMDNKLFLDTVSDVFKNLTNAQQAAIRFQYTHWEDVEDPCKIRDKFNEFVADYYFICPTNRFAESYAEHGAPVYYYFFTQRTSSNPWGDWMGVMHADEIEYVFGFPLGKSTDPEHTWTTREKELSKRIMKYFTHFADTGGGGGAEFVAVAPSPPPPPEPDQHFVSTSTTSPTTTTSFLGGGGDDHSVNSVTSPNIQHFLEQWFVHNKSHSNLSSRFLLFSLSLALALFCGGGGGNCMKCTVPTLPGDCRKLYGEISGASRSLLFGGNKSSSSSLLLLVMATLSVSMILSGTSTSTLFQNKHAPSSK</sequence>
<dbReference type="InterPro" id="IPR002018">
    <property type="entry name" value="CarbesteraseB"/>
</dbReference>
<dbReference type="InterPro" id="IPR050654">
    <property type="entry name" value="AChE-related_enzymes"/>
</dbReference>
<dbReference type="GO" id="GO:0006581">
    <property type="term" value="P:acetylcholine catabolic process"/>
    <property type="evidence" value="ECO:0007669"/>
    <property type="project" value="TreeGrafter"/>
</dbReference>
<dbReference type="PANTHER" id="PTHR43918:SF13">
    <property type="entry name" value="ACETYLCHOLINESTERASE"/>
    <property type="match status" value="1"/>
</dbReference>
<dbReference type="PANTHER" id="PTHR43918">
    <property type="entry name" value="ACETYLCHOLINESTERASE"/>
    <property type="match status" value="1"/>
</dbReference>
<dbReference type="STRING" id="158441.A0A226DNF7"/>
<evidence type="ECO:0000256" key="3">
    <source>
        <dbReference type="ARBA" id="ARBA00022801"/>
    </source>
</evidence>
<dbReference type="OrthoDB" id="408631at2759"/>
<protein>
    <recommendedName>
        <fullName evidence="8">Carboxylic ester hydrolase</fullName>
        <ecNumber evidence="8">3.1.1.-</ecNumber>
    </recommendedName>
</protein>
<comment type="catalytic activity">
    <reaction evidence="6">
        <text>acetylcholine + H2O = choline + acetate + H(+)</text>
        <dbReference type="Rhea" id="RHEA:17561"/>
        <dbReference type="ChEBI" id="CHEBI:15354"/>
        <dbReference type="ChEBI" id="CHEBI:15355"/>
        <dbReference type="ChEBI" id="CHEBI:15377"/>
        <dbReference type="ChEBI" id="CHEBI:15378"/>
        <dbReference type="ChEBI" id="CHEBI:30089"/>
        <dbReference type="EC" id="3.1.1.7"/>
    </reaction>
</comment>
<dbReference type="GO" id="GO:0019695">
    <property type="term" value="P:choline metabolic process"/>
    <property type="evidence" value="ECO:0007669"/>
    <property type="project" value="TreeGrafter"/>
</dbReference>
<name>A0A226DNF7_FOLCA</name>
<comment type="caution">
    <text evidence="11">The sequence shown here is derived from an EMBL/GenBank/DDBJ whole genome shotgun (WGS) entry which is preliminary data.</text>
</comment>